<organism evidence="10 11">
    <name type="scientific">Salininema proteolyticum</name>
    <dbReference type="NCBI Taxonomy" id="1607685"/>
    <lineage>
        <taxon>Bacteria</taxon>
        <taxon>Bacillati</taxon>
        <taxon>Actinomycetota</taxon>
        <taxon>Actinomycetes</taxon>
        <taxon>Glycomycetales</taxon>
        <taxon>Glycomycetaceae</taxon>
        <taxon>Salininema</taxon>
    </lineage>
</organism>
<feature type="chain" id="PRO_5047500116" description="5'-nucleotidase" evidence="8">
    <location>
        <begin position="30"/>
        <end position="361"/>
    </location>
</feature>
<keyword evidence="8" id="KW-0732">Signal</keyword>
<reference evidence="11" key="1">
    <citation type="journal article" date="2019" name="Int. J. Syst. Evol. Microbiol.">
        <title>The Global Catalogue of Microorganisms (GCM) 10K type strain sequencing project: providing services to taxonomists for standard genome sequencing and annotation.</title>
        <authorList>
            <consortium name="The Broad Institute Genomics Platform"/>
            <consortium name="The Broad Institute Genome Sequencing Center for Infectious Disease"/>
            <person name="Wu L."/>
            <person name="Ma J."/>
        </authorList>
    </citation>
    <scope>NUCLEOTIDE SEQUENCE [LARGE SCALE GENOMIC DNA]</scope>
    <source>
        <strain evidence="11">IBRC-M 10908</strain>
    </source>
</reference>
<dbReference type="Proteomes" id="UP001595823">
    <property type="component" value="Unassembled WGS sequence"/>
</dbReference>
<dbReference type="InterPro" id="IPR002828">
    <property type="entry name" value="SurE-like_Pase/nucleotidase"/>
</dbReference>
<comment type="similarity">
    <text evidence="2">Belongs to the SurE nucleotidase family.</text>
</comment>
<dbReference type="SUPFAM" id="SSF64167">
    <property type="entry name" value="SurE-like"/>
    <property type="match status" value="1"/>
</dbReference>
<dbReference type="EC" id="3.1.3.5" evidence="3"/>
<evidence type="ECO:0000256" key="2">
    <source>
        <dbReference type="ARBA" id="ARBA00011062"/>
    </source>
</evidence>
<protein>
    <recommendedName>
        <fullName evidence="3">5'-nucleotidase</fullName>
        <ecNumber evidence="3">3.1.3.5</ecNumber>
    </recommendedName>
</protein>
<keyword evidence="7" id="KW-0378">Hydrolase</keyword>
<keyword evidence="11" id="KW-1185">Reference proteome</keyword>
<evidence type="ECO:0000313" key="11">
    <source>
        <dbReference type="Proteomes" id="UP001595823"/>
    </source>
</evidence>
<evidence type="ECO:0000313" key="10">
    <source>
        <dbReference type="EMBL" id="MFC4337750.1"/>
    </source>
</evidence>
<keyword evidence="6" id="KW-0547">Nucleotide-binding</keyword>
<dbReference type="RefSeq" id="WP_380625047.1">
    <property type="nucleotide sequence ID" value="NZ_JBHSDK010000058.1"/>
</dbReference>
<comment type="caution">
    <text evidence="10">The sequence shown here is derived from an EMBL/GenBank/DDBJ whole genome shotgun (WGS) entry which is preliminary data.</text>
</comment>
<dbReference type="PROSITE" id="PS51257">
    <property type="entry name" value="PROKAR_LIPOPROTEIN"/>
    <property type="match status" value="1"/>
</dbReference>
<dbReference type="Pfam" id="PF01975">
    <property type="entry name" value="SurE"/>
    <property type="match status" value="1"/>
</dbReference>
<sequence length="361" mass="37343">MRPLPERRRRAAALAATALLALTACTGQAADDPPDPNSAEFSAESLEGMRILMGNDDSMRAAESDGSDGLGLYALRSRLCEAGADVVVFSPWGFQSSKSGAISHGGDTFSLGEPEAVPERCAGACQGAPSGGAVYGVCLDDSGQCAEGSPSATPVDAITFGVQYGLGELVGWEQGPDLVVSGVNSGPNLASQIPTSGTFAVAEAAHNMGLPAIALSANVNEDLVVDPDTYDAAAGFGGELVSYLEGSGVLTSDYVVSVNYPDAPDGEQVSDLRFTEAGTGTVLVGEYEEDGGAYTMSARICEEGREFCRPEEKGNSDFTATFAEGAVSVSALSGDRTYGSAEYDEDSSRLRELIEYLDSER</sequence>
<dbReference type="EMBL" id="JBHSDK010000058">
    <property type="protein sequence ID" value="MFC4337750.1"/>
    <property type="molecule type" value="Genomic_DNA"/>
</dbReference>
<gene>
    <name evidence="10" type="ORF">ACFPET_21375</name>
</gene>
<evidence type="ECO:0000256" key="5">
    <source>
        <dbReference type="ARBA" id="ARBA00022723"/>
    </source>
</evidence>
<evidence type="ECO:0000256" key="3">
    <source>
        <dbReference type="ARBA" id="ARBA00012643"/>
    </source>
</evidence>
<name>A0ABV8U4T9_9ACTN</name>
<comment type="catalytic activity">
    <reaction evidence="1">
        <text>a ribonucleoside 5'-phosphate + H2O = a ribonucleoside + phosphate</text>
        <dbReference type="Rhea" id="RHEA:12484"/>
        <dbReference type="ChEBI" id="CHEBI:15377"/>
        <dbReference type="ChEBI" id="CHEBI:18254"/>
        <dbReference type="ChEBI" id="CHEBI:43474"/>
        <dbReference type="ChEBI" id="CHEBI:58043"/>
        <dbReference type="EC" id="3.1.3.5"/>
    </reaction>
</comment>
<keyword evidence="5" id="KW-0479">Metal-binding</keyword>
<evidence type="ECO:0000256" key="8">
    <source>
        <dbReference type="SAM" id="SignalP"/>
    </source>
</evidence>
<evidence type="ECO:0000259" key="9">
    <source>
        <dbReference type="Pfam" id="PF01975"/>
    </source>
</evidence>
<accession>A0ABV8U4T9</accession>
<keyword evidence="4" id="KW-0963">Cytoplasm</keyword>
<evidence type="ECO:0000256" key="1">
    <source>
        <dbReference type="ARBA" id="ARBA00000815"/>
    </source>
</evidence>
<dbReference type="InterPro" id="IPR036523">
    <property type="entry name" value="SurE-like_sf"/>
</dbReference>
<feature type="domain" description="Survival protein SurE-like phosphatase/nucleotidase" evidence="9">
    <location>
        <begin position="51"/>
        <end position="279"/>
    </location>
</feature>
<proteinExistence type="inferred from homology"/>
<dbReference type="Gene3D" id="3.40.1210.10">
    <property type="entry name" value="Survival protein SurE-like phosphatase/nucleotidase"/>
    <property type="match status" value="1"/>
</dbReference>
<feature type="signal peptide" evidence="8">
    <location>
        <begin position="1"/>
        <end position="29"/>
    </location>
</feature>
<evidence type="ECO:0000256" key="6">
    <source>
        <dbReference type="ARBA" id="ARBA00022741"/>
    </source>
</evidence>
<dbReference type="PANTHER" id="PTHR30457:SF12">
    <property type="entry name" value="5'_3'-NUCLEOTIDASE SURE"/>
    <property type="match status" value="1"/>
</dbReference>
<evidence type="ECO:0000256" key="4">
    <source>
        <dbReference type="ARBA" id="ARBA00022490"/>
    </source>
</evidence>
<evidence type="ECO:0000256" key="7">
    <source>
        <dbReference type="ARBA" id="ARBA00022801"/>
    </source>
</evidence>
<dbReference type="InterPro" id="IPR030048">
    <property type="entry name" value="SurE"/>
</dbReference>
<dbReference type="PANTHER" id="PTHR30457">
    <property type="entry name" value="5'-NUCLEOTIDASE SURE"/>
    <property type="match status" value="1"/>
</dbReference>